<dbReference type="Pfam" id="PF02643">
    <property type="entry name" value="DUF192"/>
    <property type="match status" value="1"/>
</dbReference>
<dbReference type="InterPro" id="IPR003795">
    <property type="entry name" value="DUF192"/>
</dbReference>
<dbReference type="Gene3D" id="2.60.120.1140">
    <property type="entry name" value="Protein of unknown function DUF192"/>
    <property type="match status" value="1"/>
</dbReference>
<dbReference type="AlphaFoldDB" id="A0A9J6NW93"/>
<organism evidence="1 2">
    <name type="scientific">Oceanirhabdus seepicola</name>
    <dbReference type="NCBI Taxonomy" id="2828781"/>
    <lineage>
        <taxon>Bacteria</taxon>
        <taxon>Bacillati</taxon>
        <taxon>Bacillota</taxon>
        <taxon>Clostridia</taxon>
        <taxon>Eubacteriales</taxon>
        <taxon>Clostridiaceae</taxon>
        <taxon>Oceanirhabdus</taxon>
    </lineage>
</organism>
<reference evidence="1" key="2">
    <citation type="submission" date="2021-04" db="EMBL/GenBank/DDBJ databases">
        <authorList>
            <person name="Dong X."/>
        </authorList>
    </citation>
    <scope>NUCLEOTIDE SEQUENCE</scope>
    <source>
        <strain evidence="1">ZWT</strain>
    </source>
</reference>
<dbReference type="InterPro" id="IPR038695">
    <property type="entry name" value="Saro_0823-like_sf"/>
</dbReference>
<evidence type="ECO:0000313" key="1">
    <source>
        <dbReference type="EMBL" id="MCM1988193.1"/>
    </source>
</evidence>
<reference evidence="1" key="1">
    <citation type="journal article" date="2021" name="mSystems">
        <title>Bacteria and Archaea Synergistically Convert Glycine Betaine to Biogenic Methane in the Formosa Cold Seep of the South China Sea.</title>
        <authorList>
            <person name="Li L."/>
            <person name="Zhang W."/>
            <person name="Zhang S."/>
            <person name="Song L."/>
            <person name="Sun Q."/>
            <person name="Zhang H."/>
            <person name="Xiang H."/>
            <person name="Dong X."/>
        </authorList>
    </citation>
    <scope>NUCLEOTIDE SEQUENCE</scope>
    <source>
        <strain evidence="1">ZWT</strain>
    </source>
</reference>
<evidence type="ECO:0000313" key="2">
    <source>
        <dbReference type="Proteomes" id="UP001056429"/>
    </source>
</evidence>
<accession>A0A9J6NW93</accession>
<sequence length="89" mass="10153">MFTKNLPLQSALYINPCKGIHTYFMNYNIDVLYLDINYKILSIDENMEPRKVGKFRKKAVSVIELSSGRVKGTKTEVGQVVKIIREGGE</sequence>
<name>A0A9J6NW93_9CLOT</name>
<dbReference type="EMBL" id="JAGSOJ010000001">
    <property type="protein sequence ID" value="MCM1988193.1"/>
    <property type="molecule type" value="Genomic_DNA"/>
</dbReference>
<proteinExistence type="predicted"/>
<gene>
    <name evidence="1" type="ORF">KDK92_00460</name>
</gene>
<keyword evidence="2" id="KW-1185">Reference proteome</keyword>
<dbReference type="Proteomes" id="UP001056429">
    <property type="component" value="Unassembled WGS sequence"/>
</dbReference>
<comment type="caution">
    <text evidence="1">The sequence shown here is derived from an EMBL/GenBank/DDBJ whole genome shotgun (WGS) entry which is preliminary data.</text>
</comment>
<protein>
    <submittedName>
        <fullName evidence="1">DUF192 domain-containing protein</fullName>
    </submittedName>
</protein>